<dbReference type="InterPro" id="IPR036967">
    <property type="entry name" value="Ribosomal_uS11_sf"/>
</dbReference>
<organism evidence="4 5">
    <name type="scientific">Brachionus plicatilis</name>
    <name type="common">Marine rotifer</name>
    <name type="synonym">Brachionus muelleri</name>
    <dbReference type="NCBI Taxonomy" id="10195"/>
    <lineage>
        <taxon>Eukaryota</taxon>
        <taxon>Metazoa</taxon>
        <taxon>Spiralia</taxon>
        <taxon>Gnathifera</taxon>
        <taxon>Rotifera</taxon>
        <taxon>Eurotatoria</taxon>
        <taxon>Monogononta</taxon>
        <taxon>Pseudotrocha</taxon>
        <taxon>Ploima</taxon>
        <taxon>Brachionidae</taxon>
        <taxon>Brachionus</taxon>
    </lineage>
</organism>
<dbReference type="Gene3D" id="3.30.420.80">
    <property type="entry name" value="Ribosomal protein S11"/>
    <property type="match status" value="1"/>
</dbReference>
<protein>
    <submittedName>
        <fullName evidence="4">30S ribosomal chloroplastic</fullName>
    </submittedName>
</protein>
<comment type="similarity">
    <text evidence="1">Belongs to the universal ribosomal protein uS11 family.</text>
</comment>
<reference evidence="4 5" key="1">
    <citation type="journal article" date="2018" name="Sci. Rep.">
        <title>Genomic signatures of local adaptation to the degree of environmental predictability in rotifers.</title>
        <authorList>
            <person name="Franch-Gras L."/>
            <person name="Hahn C."/>
            <person name="Garcia-Roger E.M."/>
            <person name="Carmona M.J."/>
            <person name="Serra M."/>
            <person name="Gomez A."/>
        </authorList>
    </citation>
    <scope>NUCLEOTIDE SEQUENCE [LARGE SCALE GENOMIC DNA]</scope>
    <source>
        <strain evidence="4">HYR1</strain>
    </source>
</reference>
<comment type="caution">
    <text evidence="4">The sequence shown here is derived from an EMBL/GenBank/DDBJ whole genome shotgun (WGS) entry which is preliminary data.</text>
</comment>
<evidence type="ECO:0000256" key="2">
    <source>
        <dbReference type="ARBA" id="ARBA00022980"/>
    </source>
</evidence>
<keyword evidence="3" id="KW-0687">Ribonucleoprotein</keyword>
<dbReference type="GO" id="GO:0003735">
    <property type="term" value="F:structural constituent of ribosome"/>
    <property type="evidence" value="ECO:0007669"/>
    <property type="project" value="InterPro"/>
</dbReference>
<evidence type="ECO:0000256" key="1">
    <source>
        <dbReference type="ARBA" id="ARBA00006194"/>
    </source>
</evidence>
<dbReference type="EMBL" id="REGN01012316">
    <property type="protein sequence ID" value="RMZ95971.1"/>
    <property type="molecule type" value="Genomic_DNA"/>
</dbReference>
<keyword evidence="2" id="KW-0689">Ribosomal protein</keyword>
<accession>A0A3M7PA56</accession>
<gene>
    <name evidence="4" type="ORF">BpHYR1_013719</name>
</gene>
<evidence type="ECO:0000256" key="3">
    <source>
        <dbReference type="ARBA" id="ARBA00023274"/>
    </source>
</evidence>
<dbReference type="Pfam" id="PF00411">
    <property type="entry name" value="Ribosomal_S11"/>
    <property type="match status" value="1"/>
</dbReference>
<dbReference type="STRING" id="10195.A0A3M7PA56"/>
<dbReference type="GO" id="GO:1990904">
    <property type="term" value="C:ribonucleoprotein complex"/>
    <property type="evidence" value="ECO:0007669"/>
    <property type="project" value="UniProtKB-KW"/>
</dbReference>
<dbReference type="OrthoDB" id="1654884at2759"/>
<dbReference type="Proteomes" id="UP000276133">
    <property type="component" value="Unassembled WGS sequence"/>
</dbReference>
<dbReference type="InterPro" id="IPR001971">
    <property type="entry name" value="Ribosomal_uS11"/>
</dbReference>
<dbReference type="HAMAP" id="MF_01310">
    <property type="entry name" value="Ribosomal_uS11"/>
    <property type="match status" value="1"/>
</dbReference>
<keyword evidence="5" id="KW-1185">Reference proteome</keyword>
<dbReference type="GO" id="GO:0005840">
    <property type="term" value="C:ribosome"/>
    <property type="evidence" value="ECO:0007669"/>
    <property type="project" value="UniProtKB-KW"/>
</dbReference>
<dbReference type="AlphaFoldDB" id="A0A3M7PA56"/>
<dbReference type="GO" id="GO:0006412">
    <property type="term" value="P:translation"/>
    <property type="evidence" value="ECO:0007669"/>
    <property type="project" value="InterPro"/>
</dbReference>
<sequence>MASFLCKNLPNLIKLSPSFKNSNLLNRSCINVTCKTYTTEKPAEPEKTTELAPIEAESSKKVDKKSMIEMHPFGIAKANPMANNLGWQPTSSTHSALMIDGVPYNKIHVVSIKASKNNTIFSLSDFNGTIIFTTSAGSVGFKNSKKSTAVAGQSAGLALTENAKRRGIKNVRVVVKGLGNGRLASIKALQMGKLNIVSITDNTPIPLPFARTPRPPAKRKV</sequence>
<name>A0A3M7PA56_BRAPC</name>
<dbReference type="PANTHER" id="PTHR11759">
    <property type="entry name" value="40S RIBOSOMAL PROTEIN S14/30S RIBOSOMAL PROTEIN S11"/>
    <property type="match status" value="1"/>
</dbReference>
<proteinExistence type="inferred from homology"/>
<dbReference type="SUPFAM" id="SSF53137">
    <property type="entry name" value="Translational machinery components"/>
    <property type="match status" value="1"/>
</dbReference>
<evidence type="ECO:0000313" key="4">
    <source>
        <dbReference type="EMBL" id="RMZ95971.1"/>
    </source>
</evidence>
<evidence type="ECO:0000313" key="5">
    <source>
        <dbReference type="Proteomes" id="UP000276133"/>
    </source>
</evidence>